<evidence type="ECO:0000256" key="2">
    <source>
        <dbReference type="ARBA" id="ARBA00010289"/>
    </source>
</evidence>
<organism evidence="10 11">
    <name type="scientific">Coemansia erecta</name>
    <dbReference type="NCBI Taxonomy" id="147472"/>
    <lineage>
        <taxon>Eukaryota</taxon>
        <taxon>Fungi</taxon>
        <taxon>Fungi incertae sedis</taxon>
        <taxon>Zoopagomycota</taxon>
        <taxon>Kickxellomycotina</taxon>
        <taxon>Kickxellomycetes</taxon>
        <taxon>Kickxellales</taxon>
        <taxon>Kickxellaceae</taxon>
        <taxon>Coemansia</taxon>
    </lineage>
</organism>
<comment type="similarity">
    <text evidence="2">Belongs to the Mediator complex subunit 12 family.</text>
</comment>
<dbReference type="Pfam" id="PF09497">
    <property type="entry name" value="Med12"/>
    <property type="match status" value="1"/>
</dbReference>
<keyword evidence="4" id="KW-0805">Transcription regulation</keyword>
<gene>
    <name evidence="10" type="ORF">LPJ53_000017</name>
</gene>
<keyword evidence="5" id="KW-0804">Transcription</keyword>
<comment type="subcellular location">
    <subcellularLocation>
        <location evidence="1">Nucleus</location>
    </subcellularLocation>
</comment>
<feature type="domain" description="Mediator complex subunit Med12" evidence="9">
    <location>
        <begin position="152"/>
        <end position="214"/>
    </location>
</feature>
<evidence type="ECO:0000256" key="4">
    <source>
        <dbReference type="ARBA" id="ARBA00023015"/>
    </source>
</evidence>
<dbReference type="SMART" id="SM01281">
    <property type="entry name" value="Med12"/>
    <property type="match status" value="1"/>
</dbReference>
<dbReference type="PANTHER" id="PTHR46567:SF1">
    <property type="entry name" value="MEDIATOR OF RNA POLYMERASE II TRANSCRIPTION SUBUNIT 12"/>
    <property type="match status" value="1"/>
</dbReference>
<name>A0A9W8CVI2_9FUNG</name>
<dbReference type="GO" id="GO:0016592">
    <property type="term" value="C:mediator complex"/>
    <property type="evidence" value="ECO:0007669"/>
    <property type="project" value="InterPro"/>
</dbReference>
<dbReference type="OrthoDB" id="20828at2759"/>
<dbReference type="PANTHER" id="PTHR46567">
    <property type="entry name" value="MEDIATOR OF RNA POLYMERASE II TRANSCRIPTION SUBUNIT 12"/>
    <property type="match status" value="1"/>
</dbReference>
<evidence type="ECO:0000256" key="6">
    <source>
        <dbReference type="ARBA" id="ARBA00023242"/>
    </source>
</evidence>
<evidence type="ECO:0000256" key="3">
    <source>
        <dbReference type="ARBA" id="ARBA00019622"/>
    </source>
</evidence>
<keyword evidence="6" id="KW-0539">Nucleus</keyword>
<evidence type="ECO:0000259" key="9">
    <source>
        <dbReference type="SMART" id="SM01281"/>
    </source>
</evidence>
<evidence type="ECO:0000256" key="7">
    <source>
        <dbReference type="ARBA" id="ARBA00032010"/>
    </source>
</evidence>
<reference evidence="10" key="1">
    <citation type="submission" date="2022-07" db="EMBL/GenBank/DDBJ databases">
        <title>Phylogenomic reconstructions and comparative analyses of Kickxellomycotina fungi.</title>
        <authorList>
            <person name="Reynolds N.K."/>
            <person name="Stajich J.E."/>
            <person name="Barry K."/>
            <person name="Grigoriev I.V."/>
            <person name="Crous P."/>
            <person name="Smith M.E."/>
        </authorList>
    </citation>
    <scope>NUCLEOTIDE SEQUENCE</scope>
    <source>
        <strain evidence="10">NBRC 32514</strain>
    </source>
</reference>
<evidence type="ECO:0000313" key="10">
    <source>
        <dbReference type="EMBL" id="KAJ1725756.1"/>
    </source>
</evidence>
<dbReference type="InterPro" id="IPR019035">
    <property type="entry name" value="Mediator_Med12"/>
</dbReference>
<evidence type="ECO:0000313" key="11">
    <source>
        <dbReference type="Proteomes" id="UP001149813"/>
    </source>
</evidence>
<keyword evidence="11" id="KW-1185">Reference proteome</keyword>
<evidence type="ECO:0000256" key="5">
    <source>
        <dbReference type="ARBA" id="ARBA00023163"/>
    </source>
</evidence>
<sequence>MSYTPAATGGLAAAAQPGHTPGGISGAPPGGKRQRGERTSAWRGATTNDMQPLRKYTATATPGTTHLHSTHAYGFSDFSPSQAGSTQEVGLTERTIRYGHVDTAIVDSEHQSGHALVQSRLQDGRVAQELQAFAAAVAQRQAARGGIPGAPVPRLGTRAVGTDEQRDEWVRALRNPRVPLSTLVARMPYALRSGQLLDALAQGVPRGRALWAIRLAGLLDMSAAQTRAPTQAALLAQAHKHTAAWTRLVMQHAERTLAGAPTAAAEAGGAAAEWAASWAWCTGLLHAQYAAGLVDQRLVVGWLAGLLRQLPVDRCMAALGLAADYAGEIGRSRTPLRKLVAALALRLDQAAAYEALRPFAGQLRALLRRLFAGYPDAFVEPSTWPAYRAALLAEPKPGVGRLVALVDGRNRRFASLLPSTEADPPPGDSVPQPLHVLAALAADGDVPRAFAGLFGQENSAAQSSVHSLRLLCFWAVEGRVALAPEQQQQQQERMLLAAALCRRLDERAPGAVQGGVAGFLDTYAGDGRAVCLLLERLADARCFSAARYLRLLTARGDLLSLAGAAQQQQQQQNTAAAAARATRHLAYATGLPARTVEERSLLQTLLFDCPRALAGDPPELDEECEGLRRAVAALLPFMAAYACAAPLRAHRSRRAPALAADQVRWWLPPAMAGADLLDARQLPTPQHLAPSLGGGGALASSACTHDWLAPLGEQADLAAAAAADAMVEAERLLQAAGRRAVHRVVDARLLPLVYDFVVRDVEVGEDNWRVITQPGSSLLNRRQAAALVRLLAAAQCPAQLLDFLLWLLAHTRSPEVAVLVHRALRRYTPTWRLLGRLPDAVGAVRLAYDEAAARASTPDAFDYDALLTARHWAAAMAEDGEGAGGAAGLLAHVLADYRRFVAAQAGVLLPAGYAPATTAASELVQLARQLVRDPSADEAAWAARSCFQRMARAALAQAVPGDLSSGPLQQQQQQQLAAFGLLADDVANAALQAARDLPPSADPAAGRALRAVLADVCVRCLSWYAVAAGLDDSAAAAEGVASALLRATERATHAWTLGRPPAAAAPLAPSMPAAAAAAGVDEDVDVAVSAAHAWAAGLVACGLLAPARLASWLIVRCQQPAVPAGHFAAPAGMLEALAAAPDARLLHEPLEVSAAWHAALDAQPAARMQAVELVFSAASAAGRLRHAGSAPLAALVLQAAARLAQSHGVQAVVDRIPAGDGSAFYSTLDIYRANIEPQIADPLVSLPAKRAVLRVLMALCEGADPAADGFSAMTTAEVAHRMHEAIRRFWYAAASAGRRPGAHTAVAKLATVVNALLLFAASALQASEASTDAFANNAASASAASGAVADSITRDSSAGVQQLQQQQDAADHVPQALALDHADQVQFVSDATAYLSTCVLDAQMHWDSGCPDALARLPWRSAALADALVTLSPPIILTLVDSCALSLFALNTAHLRSVDCDTLDVAPAKSQQSDAAPAVLDRRVAAIIDAARANVPAMLEPMVALASAEPHDADADEGDADADADARPADLCAPEAVARGTALARTVQQLVGRLAAAAAPAAHTDGEALFGPGTMLAALRDLAAAVLAQLQALSRHMGARAAGLLALHAAVSPQSLGGSPAGLGIGADVGSVRAPGALRLAVLWRLQAVQPLCALMRAFPDEFAVGEWLMTLVTLCLSPDCHETPATAAAASVATAAADGSKPSTETSLSDSMPAGGVLYQYLLDFAAITNESLTAAMRKHTLGLLKSATPLLDSLRTRVPSADVLGRLFPFDVSTSLTRDIVHLTPPHTTSSSSSSEPSGLDNPWMWLEGLDFVPLDSLRTTAIPATGLEGMTPFTLRGTIEQENYQRAHRMLHGGGGATSAAVVAGGQPAVGYLAGVRRENSGDKVAVVRGLQYLENPYYPLQPAFLLPLAETPIEWRVFSAKRRRVDAESRMVWRNQCESSFGRKKLA</sequence>
<proteinExistence type="inferred from homology"/>
<comment type="caution">
    <text evidence="10">The sequence shown here is derived from an EMBL/GenBank/DDBJ whole genome shotgun (WGS) entry which is preliminary data.</text>
</comment>
<dbReference type="EMBL" id="JANBOJ010000001">
    <property type="protein sequence ID" value="KAJ1725756.1"/>
    <property type="molecule type" value="Genomic_DNA"/>
</dbReference>
<protein>
    <recommendedName>
        <fullName evidence="3">Mediator of RNA polymerase II transcription subunit 12</fullName>
    </recommendedName>
    <alternativeName>
        <fullName evidence="7">Mediator complex subunit 12</fullName>
    </alternativeName>
</protein>
<feature type="compositionally biased region" description="Gly residues" evidence="8">
    <location>
        <begin position="20"/>
        <end position="29"/>
    </location>
</feature>
<evidence type="ECO:0000256" key="1">
    <source>
        <dbReference type="ARBA" id="ARBA00004123"/>
    </source>
</evidence>
<dbReference type="GO" id="GO:0003712">
    <property type="term" value="F:transcription coregulator activity"/>
    <property type="evidence" value="ECO:0007669"/>
    <property type="project" value="InterPro"/>
</dbReference>
<feature type="compositionally biased region" description="Low complexity" evidence="8">
    <location>
        <begin position="1"/>
        <end position="15"/>
    </location>
</feature>
<accession>A0A9W8CVI2</accession>
<evidence type="ECO:0000256" key="8">
    <source>
        <dbReference type="SAM" id="MobiDB-lite"/>
    </source>
</evidence>
<dbReference type="Proteomes" id="UP001149813">
    <property type="component" value="Unassembled WGS sequence"/>
</dbReference>
<feature type="region of interest" description="Disordered" evidence="8">
    <location>
        <begin position="1"/>
        <end position="46"/>
    </location>
</feature>
<dbReference type="GO" id="GO:0006357">
    <property type="term" value="P:regulation of transcription by RNA polymerase II"/>
    <property type="evidence" value="ECO:0007669"/>
    <property type="project" value="InterPro"/>
</dbReference>